<evidence type="ECO:0000313" key="5">
    <source>
        <dbReference type="EMBL" id="SFB04832.1"/>
    </source>
</evidence>
<dbReference type="InterPro" id="IPR036390">
    <property type="entry name" value="WH_DNA-bd_sf"/>
</dbReference>
<evidence type="ECO:0000313" key="6">
    <source>
        <dbReference type="Proteomes" id="UP000243799"/>
    </source>
</evidence>
<dbReference type="CDD" id="cd00090">
    <property type="entry name" value="HTH_ARSR"/>
    <property type="match status" value="1"/>
</dbReference>
<evidence type="ECO:0000259" key="4">
    <source>
        <dbReference type="SMART" id="SM00418"/>
    </source>
</evidence>
<gene>
    <name evidence="5" type="ORF">SAMN05216266_10431</name>
</gene>
<dbReference type="SMART" id="SM00418">
    <property type="entry name" value="HTH_ARSR"/>
    <property type="match status" value="1"/>
</dbReference>
<evidence type="ECO:0000256" key="2">
    <source>
        <dbReference type="ARBA" id="ARBA00023125"/>
    </source>
</evidence>
<reference evidence="6" key="1">
    <citation type="submission" date="2016-10" db="EMBL/GenBank/DDBJ databases">
        <authorList>
            <person name="Varghese N."/>
            <person name="Submissions S."/>
        </authorList>
    </citation>
    <scope>NUCLEOTIDE SEQUENCE [LARGE SCALE GENOMIC DNA]</scope>
    <source>
        <strain evidence="6">CGMCC 4.3568</strain>
    </source>
</reference>
<dbReference type="EMBL" id="FOKG01000004">
    <property type="protein sequence ID" value="SFB04832.1"/>
    <property type="molecule type" value="Genomic_DNA"/>
</dbReference>
<keyword evidence="6" id="KW-1185">Reference proteome</keyword>
<sequence>MAKLEASRTTRLPDLVWMLKRSNAVGEGADLVQDFFQVAIAPYWQRMQGLLDAERDARSRIVATGGVELLFSTLGPKARWRAPVLEIASELSGDVYLNGRGLLLAPSLFVADRGVVLIEPERESGRSVLVFAAPLDRAAGALLWGMPQANDQALAALVGRTRAAGLQALTDACTTGELANRLGISVAGASQHAAVLREAGLITTRRNRNAVLHTVTPLGSALLAGRLSSMAS</sequence>
<evidence type="ECO:0000256" key="3">
    <source>
        <dbReference type="ARBA" id="ARBA00023163"/>
    </source>
</evidence>
<dbReference type="InterPro" id="IPR001845">
    <property type="entry name" value="HTH_ArsR_DNA-bd_dom"/>
</dbReference>
<keyword evidence="2 5" id="KW-0238">DNA-binding</keyword>
<dbReference type="GO" id="GO:0003677">
    <property type="term" value="F:DNA binding"/>
    <property type="evidence" value="ECO:0007669"/>
    <property type="project" value="UniProtKB-KW"/>
</dbReference>
<dbReference type="AlphaFoldDB" id="A0A1I0XV02"/>
<feature type="domain" description="HTH arsR-type" evidence="4">
    <location>
        <begin position="152"/>
        <end position="227"/>
    </location>
</feature>
<dbReference type="Pfam" id="PF12840">
    <property type="entry name" value="HTH_20"/>
    <property type="match status" value="1"/>
</dbReference>
<dbReference type="STRING" id="490629.SAMN05216266_10431"/>
<organism evidence="5 6">
    <name type="scientific">Amycolatopsis marina</name>
    <dbReference type="NCBI Taxonomy" id="490629"/>
    <lineage>
        <taxon>Bacteria</taxon>
        <taxon>Bacillati</taxon>
        <taxon>Actinomycetota</taxon>
        <taxon>Actinomycetes</taxon>
        <taxon>Pseudonocardiales</taxon>
        <taxon>Pseudonocardiaceae</taxon>
        <taxon>Amycolatopsis</taxon>
    </lineage>
</organism>
<dbReference type="InterPro" id="IPR051011">
    <property type="entry name" value="Metal_resp_trans_reg"/>
</dbReference>
<dbReference type="SUPFAM" id="SSF46785">
    <property type="entry name" value="Winged helix' DNA-binding domain"/>
    <property type="match status" value="1"/>
</dbReference>
<evidence type="ECO:0000256" key="1">
    <source>
        <dbReference type="ARBA" id="ARBA00023015"/>
    </source>
</evidence>
<dbReference type="PANTHER" id="PTHR43132">
    <property type="entry name" value="ARSENICAL RESISTANCE OPERON REPRESSOR ARSR-RELATED"/>
    <property type="match status" value="1"/>
</dbReference>
<proteinExistence type="predicted"/>
<accession>A0A1I0XV02</accession>
<protein>
    <submittedName>
        <fullName evidence="5">DNA-binding transcriptional regulator, ArsR family</fullName>
    </submittedName>
</protein>
<keyword evidence="3" id="KW-0804">Transcription</keyword>
<dbReference type="Proteomes" id="UP000243799">
    <property type="component" value="Unassembled WGS sequence"/>
</dbReference>
<dbReference type="InterPro" id="IPR036388">
    <property type="entry name" value="WH-like_DNA-bd_sf"/>
</dbReference>
<name>A0A1I0XV02_9PSEU</name>
<dbReference type="InterPro" id="IPR011991">
    <property type="entry name" value="ArsR-like_HTH"/>
</dbReference>
<dbReference type="PANTHER" id="PTHR43132:SF8">
    <property type="entry name" value="HTH-TYPE TRANSCRIPTIONAL REGULATOR KMTR"/>
    <property type="match status" value="1"/>
</dbReference>
<keyword evidence="1" id="KW-0805">Transcription regulation</keyword>
<dbReference type="Gene3D" id="1.10.10.10">
    <property type="entry name" value="Winged helix-like DNA-binding domain superfamily/Winged helix DNA-binding domain"/>
    <property type="match status" value="1"/>
</dbReference>
<dbReference type="GO" id="GO:0003700">
    <property type="term" value="F:DNA-binding transcription factor activity"/>
    <property type="evidence" value="ECO:0007669"/>
    <property type="project" value="InterPro"/>
</dbReference>